<organism evidence="1 2">
    <name type="scientific">Cryptosporangium minutisporangium</name>
    <dbReference type="NCBI Taxonomy" id="113569"/>
    <lineage>
        <taxon>Bacteria</taxon>
        <taxon>Bacillati</taxon>
        <taxon>Actinomycetota</taxon>
        <taxon>Actinomycetes</taxon>
        <taxon>Cryptosporangiales</taxon>
        <taxon>Cryptosporangiaceae</taxon>
        <taxon>Cryptosporangium</taxon>
    </lineage>
</organism>
<evidence type="ECO:0000313" key="2">
    <source>
        <dbReference type="Proteomes" id="UP001501676"/>
    </source>
</evidence>
<keyword evidence="2" id="KW-1185">Reference proteome</keyword>
<dbReference type="InterPro" id="IPR009078">
    <property type="entry name" value="Ferritin-like_SF"/>
</dbReference>
<name>A0ABP6T173_9ACTN</name>
<protein>
    <submittedName>
        <fullName evidence="1">Diiron oxygenase</fullName>
    </submittedName>
</protein>
<dbReference type="InterPro" id="IPR012348">
    <property type="entry name" value="RNR-like"/>
</dbReference>
<evidence type="ECO:0000313" key="1">
    <source>
        <dbReference type="EMBL" id="GAA3388914.1"/>
    </source>
</evidence>
<dbReference type="SUPFAM" id="SSF47240">
    <property type="entry name" value="Ferritin-like"/>
    <property type="match status" value="1"/>
</dbReference>
<dbReference type="InterPro" id="IPR025859">
    <property type="entry name" value="AurF/CmlI"/>
</dbReference>
<dbReference type="Proteomes" id="UP001501676">
    <property type="component" value="Unassembled WGS sequence"/>
</dbReference>
<reference evidence="2" key="1">
    <citation type="journal article" date="2019" name="Int. J. Syst. Evol. Microbiol.">
        <title>The Global Catalogue of Microorganisms (GCM) 10K type strain sequencing project: providing services to taxonomists for standard genome sequencing and annotation.</title>
        <authorList>
            <consortium name="The Broad Institute Genomics Platform"/>
            <consortium name="The Broad Institute Genome Sequencing Center for Infectious Disease"/>
            <person name="Wu L."/>
            <person name="Ma J."/>
        </authorList>
    </citation>
    <scope>NUCLEOTIDE SEQUENCE [LARGE SCALE GENOMIC DNA]</scope>
    <source>
        <strain evidence="2">JCM 9458</strain>
    </source>
</reference>
<dbReference type="RefSeq" id="WP_345729374.1">
    <property type="nucleotide sequence ID" value="NZ_BAAAYN010000023.1"/>
</dbReference>
<dbReference type="Gene3D" id="1.10.620.20">
    <property type="entry name" value="Ribonucleotide Reductase, subunit A"/>
    <property type="match status" value="1"/>
</dbReference>
<comment type="caution">
    <text evidence="1">The sequence shown here is derived from an EMBL/GenBank/DDBJ whole genome shotgun (WGS) entry which is preliminary data.</text>
</comment>
<proteinExistence type="predicted"/>
<dbReference type="EMBL" id="BAAAYN010000023">
    <property type="protein sequence ID" value="GAA3388914.1"/>
    <property type="molecule type" value="Genomic_DNA"/>
</dbReference>
<accession>A0ABP6T173</accession>
<gene>
    <name evidence="1" type="ORF">GCM10020369_36990</name>
</gene>
<dbReference type="Pfam" id="PF11583">
    <property type="entry name" value="AurF"/>
    <property type="match status" value="1"/>
</dbReference>
<sequence>MSPSAPLRNRDEVGARLLTASARHSFDPAVDVDWDAPLVDGAPAMPLHRVTLYGTPLWDELSEEQRIALSFHETASMLSVGLWFEIVLMQMLARYVQRMDVRRPHAQYALTEVGDETRHSVMFARTLTKLGCPDYRPGRHLQRLGGLYGHLSGGPSLFASVLVVEETLDRLQREGMADETVQPLLRTVSRIHVVEEARHVSYARDEVARTVPKLTKAQLELHRLVTASVAAIVVDAYVRPRAYASIGLDPARARAEARANPHHRETRRWMAERITAFLTEVGLLGGRSEKIWRRADLL</sequence>